<accession>A0A1B6M197</accession>
<evidence type="ECO:0000256" key="1">
    <source>
        <dbReference type="SAM" id="MobiDB-lite"/>
    </source>
</evidence>
<proteinExistence type="predicted"/>
<feature type="compositionally biased region" description="Polar residues" evidence="1">
    <location>
        <begin position="556"/>
        <end position="566"/>
    </location>
</feature>
<organism evidence="2">
    <name type="scientific">Graphocephala atropunctata</name>
    <dbReference type="NCBI Taxonomy" id="36148"/>
    <lineage>
        <taxon>Eukaryota</taxon>
        <taxon>Metazoa</taxon>
        <taxon>Ecdysozoa</taxon>
        <taxon>Arthropoda</taxon>
        <taxon>Hexapoda</taxon>
        <taxon>Insecta</taxon>
        <taxon>Pterygota</taxon>
        <taxon>Neoptera</taxon>
        <taxon>Paraneoptera</taxon>
        <taxon>Hemiptera</taxon>
        <taxon>Auchenorrhyncha</taxon>
        <taxon>Membracoidea</taxon>
        <taxon>Cicadellidae</taxon>
        <taxon>Cicadellinae</taxon>
        <taxon>Cicadellini</taxon>
        <taxon>Graphocephala</taxon>
    </lineage>
</organism>
<sequence>SVHWYQIAVSESQSLLPCHDVTNVLQFVQKCHILESMAYNTSESVLVEKISALRLVSKESWPEWLRLAESPFNWQPTRFEDVSPQEVINLAKEKAEYDDLPFDKFIRLLTLVYEYSHQGNFKEAEKIIQRSESMLADEEGFGFRHATEHVLLATQAHLMVMQGLEDQSRKKIMGLEPYIVMPTTEQAAVQALKAKFFSLYRKKGFQHASESSKKALELNPEEPMWMYLVAESLRRETKYFPTNEIPREELHLLEKAVEKVKNPTYMVHLALRYATSASTANWQHGRDPGFYSSDLYKTITKMWDEASRLCKEALELEPNNEVINRRCGHTLMKCSKEVQLRNKEFIKAAFEKALELCPESSMTLHYLGKYYQKLEKNNVMAEEFYKKAALTDCNLPAQFDLIRLRFKMYGTERYDPLPEYEKISQQQIQIERHTWLEVQTHFVSYYLIVKRDLRRALEYFETIINENEEFDFVKNHFFLYLEYFQPIDLYQYVSNEIMLSEGQYPNQNELLRKIKNISPDSAKDCPDKHLMNEIITKIRKSNEYVERKYTHRSNRADANTSDTVSWRSNQSQQSSYQRQNQQRSTGNRSSESSNWRQSGGNSSRSSNWRNRTPSQEE</sequence>
<gene>
    <name evidence="2" type="ORF">g.31470</name>
</gene>
<dbReference type="SUPFAM" id="SSF48452">
    <property type="entry name" value="TPR-like"/>
    <property type="match status" value="1"/>
</dbReference>
<feature type="region of interest" description="Disordered" evidence="1">
    <location>
        <begin position="547"/>
        <end position="617"/>
    </location>
</feature>
<dbReference type="AlphaFoldDB" id="A0A1B6M197"/>
<dbReference type="InterPro" id="IPR011990">
    <property type="entry name" value="TPR-like_helical_dom_sf"/>
</dbReference>
<reference evidence="2" key="1">
    <citation type="submission" date="2015-11" db="EMBL/GenBank/DDBJ databases">
        <title>De novo transcriptome assembly of four potential Pierce s Disease insect vectors from Arizona vineyards.</title>
        <authorList>
            <person name="Tassone E.E."/>
        </authorList>
    </citation>
    <scope>NUCLEOTIDE SEQUENCE</scope>
</reference>
<feature type="compositionally biased region" description="Low complexity" evidence="1">
    <location>
        <begin position="592"/>
        <end position="611"/>
    </location>
</feature>
<feature type="non-terminal residue" evidence="2">
    <location>
        <position position="1"/>
    </location>
</feature>
<name>A0A1B6M197_9HEMI</name>
<evidence type="ECO:0000313" key="2">
    <source>
        <dbReference type="EMBL" id="JAT29664.1"/>
    </source>
</evidence>
<dbReference type="Gene3D" id="1.25.40.10">
    <property type="entry name" value="Tetratricopeptide repeat domain"/>
    <property type="match status" value="2"/>
</dbReference>
<feature type="compositionally biased region" description="Low complexity" evidence="1">
    <location>
        <begin position="567"/>
        <end position="584"/>
    </location>
</feature>
<dbReference type="EMBL" id="GEBQ01010313">
    <property type="protein sequence ID" value="JAT29664.1"/>
    <property type="molecule type" value="Transcribed_RNA"/>
</dbReference>
<protein>
    <submittedName>
        <fullName evidence="2">Uncharacterized protein</fullName>
    </submittedName>
</protein>